<dbReference type="OrthoDB" id="6073551at2"/>
<comment type="caution">
    <text evidence="1">The sequence shown here is derived from an EMBL/GenBank/DDBJ whole genome shotgun (WGS) entry which is preliminary data.</text>
</comment>
<sequence length="609" mass="65329">MKKYGILGTLTLSILAVQSFAASSLHSLDDEQMRQATGQALLYMGTTAGSSIDSNYNSKYGNISFYKMGLQADLEANLNIKKLQLGCGGINGANGCDIDIENLALTGVPTSVASDGTPIWNYSGTSGVNERAASSAILRNPFIEFAIKNPQSASTREMTGVRLSAEGIKGYMTAGTNNDQPNTPASQLNQGGINTFSGYIVTDPVDVTASTQAAKFGLTRDQMIYAPVYINALGVIYGYRTAYTAVDKMNPSSNNYQAPPSGVSSWGINIAQKDIKFIFPQTVVTGNRMSQLNLKVDNVPVGRIAVGASDGPIYMQMDDSIASVNNATFYMGESGSRSWTVRDTSDPWLTTNSDGLTPAQKQQYNTTLRNFGVPTGQMGCLNSSNAASNTACTFIDNLAANVSVQQDFKRMHNLPVAKAIKDASGKITGYDFNKGFYLSLQKEALRWPGSNSDDIAQRGWWMSFSEPLNFGALEPQTKVSMDDVLPQVATFINNFFSQQKTDSAGNPLYAKNNCSFICIGQPGWRSQDGVNLDYREETTTAAGSFGPIGKNFIALNTGDALNALFGAPLYKSIGIIDVKGVPAVMGLSDLPLSNYQAVVPNCWGGLKFC</sequence>
<accession>N9RTM7</accession>
<dbReference type="PATRIC" id="fig|1217700.3.peg.3568"/>
<dbReference type="RefSeq" id="WP_005205576.1">
    <property type="nucleotide sequence ID" value="NZ_JAKZGF010000007.1"/>
</dbReference>
<dbReference type="Proteomes" id="UP000013084">
    <property type="component" value="Unassembled WGS sequence"/>
</dbReference>
<dbReference type="GeneID" id="86817041"/>
<accession>N9SUY2</accession>
<proteinExistence type="predicted"/>
<dbReference type="HOGENOM" id="CLU_036687_1_0_6"/>
<dbReference type="EMBL" id="APRN01000041">
    <property type="protein sequence ID" value="ENX55062.1"/>
    <property type="molecule type" value="Genomic_DNA"/>
</dbReference>
<reference evidence="1 2" key="1">
    <citation type="submission" date="2013-02" db="EMBL/GenBank/DDBJ databases">
        <title>The Genome Sequence of Acinetobacter sp. CIP 70.18.</title>
        <authorList>
            <consortium name="The Broad Institute Genome Sequencing Platform"/>
            <consortium name="The Broad Institute Genome Sequencing Center for Infectious Disease"/>
            <person name="Cerqueira G."/>
            <person name="Feldgarden M."/>
            <person name="Courvalin P."/>
            <person name="Perichon B."/>
            <person name="Grillot-Courvalin C."/>
            <person name="Clermont D."/>
            <person name="Rocha E."/>
            <person name="Yoon E.-J."/>
            <person name="Nemec A."/>
            <person name="Walker B."/>
            <person name="Young S.K."/>
            <person name="Zeng Q."/>
            <person name="Gargeya S."/>
            <person name="Fitzgerald M."/>
            <person name="Haas B."/>
            <person name="Abouelleil A."/>
            <person name="Alvarado L."/>
            <person name="Arachchi H.M."/>
            <person name="Berlin A.M."/>
            <person name="Chapman S.B."/>
            <person name="Dewar J."/>
            <person name="Goldberg J."/>
            <person name="Griggs A."/>
            <person name="Gujja S."/>
            <person name="Hansen M."/>
            <person name="Howarth C."/>
            <person name="Imamovic A."/>
            <person name="Larimer J."/>
            <person name="McCowan C."/>
            <person name="Murphy C."/>
            <person name="Neiman D."/>
            <person name="Pearson M."/>
            <person name="Priest M."/>
            <person name="Roberts A."/>
            <person name="Saif S."/>
            <person name="Shea T."/>
            <person name="Sisk P."/>
            <person name="Sykes S."/>
            <person name="Wortman J."/>
            <person name="Nusbaum C."/>
            <person name="Birren B."/>
        </authorList>
    </citation>
    <scope>NUCLEOTIDE SEQUENCE [LARGE SCALE GENOMIC DNA]</scope>
    <source>
        <strain evidence="1 2">CIP 70.18</strain>
    </source>
</reference>
<gene>
    <name evidence="1" type="ORF">F902_03672</name>
</gene>
<evidence type="ECO:0000313" key="2">
    <source>
        <dbReference type="Proteomes" id="UP000013084"/>
    </source>
</evidence>
<organism evidence="1 2">
    <name type="scientific">Acinetobacter higginsii</name>
    <dbReference type="NCBI Taxonomy" id="70347"/>
    <lineage>
        <taxon>Bacteria</taxon>
        <taxon>Pseudomonadati</taxon>
        <taxon>Pseudomonadota</taxon>
        <taxon>Gammaproteobacteria</taxon>
        <taxon>Moraxellales</taxon>
        <taxon>Moraxellaceae</taxon>
        <taxon>Acinetobacter</taxon>
    </lineage>
</organism>
<protein>
    <submittedName>
        <fullName evidence="1">Uncharacterized protein</fullName>
    </submittedName>
</protein>
<dbReference type="AlphaFoldDB" id="N9RTM7"/>
<keyword evidence="2" id="KW-1185">Reference proteome</keyword>
<name>N9RTM7_9GAMM</name>
<evidence type="ECO:0000313" key="1">
    <source>
        <dbReference type="EMBL" id="ENX55062.1"/>
    </source>
</evidence>